<proteinExistence type="predicted"/>
<dbReference type="KEGG" id="aro:B0909_24445"/>
<evidence type="ECO:0000313" key="2">
    <source>
        <dbReference type="Proteomes" id="UP000528185"/>
    </source>
</evidence>
<name>A0AAN2A8W3_RHIRH</name>
<comment type="caution">
    <text evidence="1">The sequence shown here is derived from an EMBL/GenBank/DDBJ whole genome shotgun (WGS) entry which is preliminary data.</text>
</comment>
<dbReference type="Proteomes" id="UP000528185">
    <property type="component" value="Unassembled WGS sequence"/>
</dbReference>
<reference evidence="1 2" key="1">
    <citation type="submission" date="2020-06" db="EMBL/GenBank/DDBJ databases">
        <authorList>
            <person name="De Coninck B."/>
            <person name="Ibrahim H."/>
        </authorList>
    </citation>
    <scope>NUCLEOTIDE SEQUENCE [LARGE SCALE GENOMIC DNA]</scope>
    <source>
        <strain evidence="1">Ag_rhizogenes_K599</strain>
    </source>
</reference>
<evidence type="ECO:0000313" key="1">
    <source>
        <dbReference type="EMBL" id="CAD0217550.1"/>
    </source>
</evidence>
<accession>A0AAN2A8W3</accession>
<dbReference type="EMBL" id="CAICSX020000003">
    <property type="protein sequence ID" value="CAD0217550.1"/>
    <property type="molecule type" value="Genomic_DNA"/>
</dbReference>
<dbReference type="AlphaFoldDB" id="A0AAN2A8W3"/>
<organism evidence="1 2">
    <name type="scientific">Rhizobium rhizogenes</name>
    <name type="common">Agrobacterium rhizogenes</name>
    <dbReference type="NCBI Taxonomy" id="359"/>
    <lineage>
        <taxon>Bacteria</taxon>
        <taxon>Pseudomonadati</taxon>
        <taxon>Pseudomonadota</taxon>
        <taxon>Alphaproteobacteria</taxon>
        <taxon>Hyphomicrobiales</taxon>
        <taxon>Rhizobiaceae</taxon>
        <taxon>Rhizobium/Agrobacterium group</taxon>
        <taxon>Rhizobium</taxon>
    </lineage>
</organism>
<sequence length="59" mass="6638">MAFWFEFDKISDLPNNAGHSVLDDGSSFCFSHVTDLTTRFFRGGLAWLSGMQLPNISPR</sequence>
<protein>
    <submittedName>
        <fullName evidence="1">Uncharacterized protein</fullName>
    </submittedName>
</protein>
<gene>
    <name evidence="1" type="ORF">AGRHK599_LOCUS5103</name>
</gene>